<organism evidence="2 3">
    <name type="scientific">Dyadobacter jejuensis</name>
    <dbReference type="NCBI Taxonomy" id="1082580"/>
    <lineage>
        <taxon>Bacteria</taxon>
        <taxon>Pseudomonadati</taxon>
        <taxon>Bacteroidota</taxon>
        <taxon>Cytophagia</taxon>
        <taxon>Cytophagales</taxon>
        <taxon>Spirosomataceae</taxon>
        <taxon>Dyadobacter</taxon>
    </lineage>
</organism>
<dbReference type="OrthoDB" id="9765571at2"/>
<dbReference type="RefSeq" id="WP_109676337.1">
    <property type="nucleotide sequence ID" value="NZ_QGDT01000010.1"/>
</dbReference>
<name>A0A316AIQ8_9BACT</name>
<accession>A0A316AIQ8</accession>
<protein>
    <recommendedName>
        <fullName evidence="4">Long-subunit fatty acid transport protein</fullName>
    </recommendedName>
</protein>
<sequence length="523" mass="57320">MMPVKHYFYLSLFSCFAFGAKAQYAGDAFRYSESAQTGTARFQGVGGNHAALGGDASNIFGNPAGLGFYNRSELSISPAVTSFNTKTNYIGTESVDSKANFNIGQASLILTSQPSFQRKWKRSTFGVSFSRQQAFTNRFTYAGVNDRSAYLDQVVEDANAQQYSINEITSDFDAGSNGSVPLAYSVPAAYYQLYLINPTSSQTNVPNTWTALDAESAVDQLGTFESKGATTQWSFAYAGNYDDKLYVGGNLGISSIRYDYRFYHDDLYLNSPDIISNTKVDSLTVRGTGVNLTLGMMYRVTPSFQLGGQLSTPTFTGVNETFYQYFGATFVDGVVPDGNGNLISPSYDFVDMAPNDFKYQLTGPFKGAVGATYLINRSGFITGTIEYIGYNGMGANTKDLSAERNSAFKTNTKNEIANTYRNTVNVRVGGEFRTGVFRARAGMAYLADPYLSRNDGVNRDRWLASFGAGVRNNKYFLDISATFSPYKTAFTPYVLNNAQDYYSAEIKNTSLNVQLSAGVFFGQ</sequence>
<feature type="signal peptide" evidence="1">
    <location>
        <begin position="1"/>
        <end position="22"/>
    </location>
</feature>
<comment type="caution">
    <text evidence="2">The sequence shown here is derived from an EMBL/GenBank/DDBJ whole genome shotgun (WGS) entry which is preliminary data.</text>
</comment>
<feature type="chain" id="PRO_5016367001" description="Long-subunit fatty acid transport protein" evidence="1">
    <location>
        <begin position="23"/>
        <end position="523"/>
    </location>
</feature>
<gene>
    <name evidence="2" type="ORF">CLV98_11071</name>
</gene>
<keyword evidence="3" id="KW-1185">Reference proteome</keyword>
<proteinExistence type="predicted"/>
<dbReference type="EMBL" id="QGDT01000010">
    <property type="protein sequence ID" value="PWJ56760.1"/>
    <property type="molecule type" value="Genomic_DNA"/>
</dbReference>
<evidence type="ECO:0008006" key="4">
    <source>
        <dbReference type="Google" id="ProtNLM"/>
    </source>
</evidence>
<keyword evidence="1" id="KW-0732">Signal</keyword>
<evidence type="ECO:0000313" key="2">
    <source>
        <dbReference type="EMBL" id="PWJ56760.1"/>
    </source>
</evidence>
<dbReference type="SUPFAM" id="SSF56935">
    <property type="entry name" value="Porins"/>
    <property type="match status" value="1"/>
</dbReference>
<dbReference type="Gene3D" id="2.40.160.60">
    <property type="entry name" value="Outer membrane protein transport protein (OMPP1/FadL/TodX)"/>
    <property type="match status" value="1"/>
</dbReference>
<evidence type="ECO:0000256" key="1">
    <source>
        <dbReference type="SAM" id="SignalP"/>
    </source>
</evidence>
<dbReference type="AlphaFoldDB" id="A0A316AIQ8"/>
<reference evidence="2 3" key="1">
    <citation type="submission" date="2018-03" db="EMBL/GenBank/DDBJ databases">
        <title>Genomic Encyclopedia of Archaeal and Bacterial Type Strains, Phase II (KMG-II): from individual species to whole genera.</title>
        <authorList>
            <person name="Goeker M."/>
        </authorList>
    </citation>
    <scope>NUCLEOTIDE SEQUENCE [LARGE SCALE GENOMIC DNA]</scope>
    <source>
        <strain evidence="2 3">DSM 100346</strain>
    </source>
</reference>
<dbReference type="Proteomes" id="UP000245880">
    <property type="component" value="Unassembled WGS sequence"/>
</dbReference>
<evidence type="ECO:0000313" key="3">
    <source>
        <dbReference type="Proteomes" id="UP000245880"/>
    </source>
</evidence>